<dbReference type="InterPro" id="IPR005870">
    <property type="entry name" value="Cyt_b6/f_cplx_suIV"/>
</dbReference>
<protein>
    <recommendedName>
        <fullName evidence="12 13">Cytochrome b6-f complex subunit 4</fullName>
    </recommendedName>
    <alternativeName>
        <fullName evidence="12">17 kDa polypeptide</fullName>
    </alternativeName>
</protein>
<evidence type="ECO:0000256" key="8">
    <source>
        <dbReference type="ARBA" id="ARBA00023078"/>
    </source>
</evidence>
<evidence type="ECO:0000256" key="4">
    <source>
        <dbReference type="ARBA" id="ARBA00022531"/>
    </source>
</evidence>
<reference evidence="16" key="2">
    <citation type="journal article" date="2022" name="Front. Microbiol.">
        <title>Comparative Genomic Analysis Revealed Distinct Molecular Components and Organization of CO2-Concentrating Mechanism in Thermophilic Cyanobacteria.</title>
        <authorList>
            <person name="Tang J."/>
            <person name="Zhou H."/>
            <person name="Yao D."/>
            <person name="Riaz S."/>
            <person name="You D."/>
            <person name="Klepacz-Smolka A."/>
            <person name="Daroch M."/>
        </authorList>
    </citation>
    <scope>NUCLEOTIDE SEQUENCE [LARGE SCALE GENOMIC DNA]</scope>
    <source>
        <strain evidence="16">PCC 6715</strain>
    </source>
</reference>
<dbReference type="Proteomes" id="UP000231057">
    <property type="component" value="Chromosome"/>
</dbReference>
<comment type="function">
    <text evidence="1 12 13">Component of the cytochrome b6-f complex, which mediates electron transfer between photosystem II (PSII) and photosystem I (PSI), cyclic electron flow around PSI, and state transitions.</text>
</comment>
<dbReference type="OrthoDB" id="529454at2"/>
<dbReference type="NCBIfam" id="TIGR01156">
    <property type="entry name" value="cytb6_f_IV"/>
    <property type="match status" value="1"/>
</dbReference>
<evidence type="ECO:0000256" key="11">
    <source>
        <dbReference type="ARBA" id="ARBA00060385"/>
    </source>
</evidence>
<proteinExistence type="inferred from homology"/>
<organism evidence="15 16">
    <name type="scientific">Parathermosynechococcus lividus PCC 6715</name>
    <dbReference type="NCBI Taxonomy" id="1917166"/>
    <lineage>
        <taxon>Bacteria</taxon>
        <taxon>Bacillati</taxon>
        <taxon>Cyanobacteriota</taxon>
        <taxon>Cyanophyceae</taxon>
        <taxon>Acaryochloridales</taxon>
        <taxon>Thermosynechococcaceae</taxon>
        <taxon>Parathermosynechococcus</taxon>
    </lineage>
</organism>
<dbReference type="GO" id="GO:0009055">
    <property type="term" value="F:electron transfer activity"/>
    <property type="evidence" value="ECO:0007669"/>
    <property type="project" value="InterPro"/>
</dbReference>
<keyword evidence="6 12" id="KW-0249">Electron transport</keyword>
<dbReference type="InterPro" id="IPR005798">
    <property type="entry name" value="Cyt_b/b6_C"/>
</dbReference>
<dbReference type="PROSITE" id="PS51003">
    <property type="entry name" value="CYTB_CTER"/>
    <property type="match status" value="1"/>
</dbReference>
<keyword evidence="7 12" id="KW-1133">Transmembrane helix</keyword>
<comment type="similarity">
    <text evidence="12 13">Belongs to the cytochrome b family. PetD subfamily.</text>
</comment>
<evidence type="ECO:0000256" key="9">
    <source>
        <dbReference type="ARBA" id="ARBA00023136"/>
    </source>
</evidence>
<dbReference type="InterPro" id="IPR048260">
    <property type="entry name" value="Cytochrome_b_C_euk/bac"/>
</dbReference>
<evidence type="ECO:0000256" key="10">
    <source>
        <dbReference type="ARBA" id="ARBA00025834"/>
    </source>
</evidence>
<evidence type="ECO:0000259" key="14">
    <source>
        <dbReference type="PROSITE" id="PS51003"/>
    </source>
</evidence>
<gene>
    <name evidence="12" type="primary">petD</name>
    <name evidence="15" type="ORF">BRW62_02405</name>
</gene>
<dbReference type="AlphaFoldDB" id="A0A2D2PZV4"/>
<dbReference type="FunFam" id="1.20.5.510:FF:000002">
    <property type="entry name" value="Cytochrome b6-f complex subunit 4"/>
    <property type="match status" value="1"/>
</dbReference>
<evidence type="ECO:0000313" key="16">
    <source>
        <dbReference type="Proteomes" id="UP000231057"/>
    </source>
</evidence>
<dbReference type="RefSeq" id="WP_099798142.1">
    <property type="nucleotide sequence ID" value="NZ_CP018092.1"/>
</dbReference>
<dbReference type="PIRSF" id="PIRSF000033">
    <property type="entry name" value="B6f_17K"/>
    <property type="match status" value="1"/>
</dbReference>
<dbReference type="HAMAP" id="MF_01344">
    <property type="entry name" value="Cytb6_f_subIV"/>
    <property type="match status" value="1"/>
</dbReference>
<dbReference type="GO" id="GO:0016491">
    <property type="term" value="F:oxidoreductase activity"/>
    <property type="evidence" value="ECO:0007669"/>
    <property type="project" value="UniProtKB-UniRule"/>
</dbReference>
<dbReference type="EMBL" id="CP018092">
    <property type="protein sequence ID" value="ATS17786.1"/>
    <property type="molecule type" value="Genomic_DNA"/>
</dbReference>
<evidence type="ECO:0000256" key="13">
    <source>
        <dbReference type="RuleBase" id="RU003329"/>
    </source>
</evidence>
<feature type="transmembrane region" description="Helical" evidence="12">
    <location>
        <begin position="37"/>
        <end position="58"/>
    </location>
</feature>
<feature type="transmembrane region" description="Helical" evidence="12">
    <location>
        <begin position="128"/>
        <end position="152"/>
    </location>
</feature>
<dbReference type="SUPFAM" id="SSF81648">
    <property type="entry name" value="a domain/subunit of cytochrome bc1 complex (Ubiquinol-cytochrome c reductase)"/>
    <property type="match status" value="1"/>
</dbReference>
<dbReference type="Gene3D" id="1.20.5.510">
    <property type="entry name" value="Single helix bin"/>
    <property type="match status" value="1"/>
</dbReference>
<evidence type="ECO:0000256" key="5">
    <source>
        <dbReference type="ARBA" id="ARBA00022692"/>
    </source>
</evidence>
<evidence type="ECO:0000256" key="1">
    <source>
        <dbReference type="ARBA" id="ARBA00003068"/>
    </source>
</evidence>
<dbReference type="GO" id="GO:0031676">
    <property type="term" value="C:plasma membrane-derived thylakoid membrane"/>
    <property type="evidence" value="ECO:0007669"/>
    <property type="project" value="UniProtKB-SubCell"/>
</dbReference>
<dbReference type="CDD" id="cd00290">
    <property type="entry name" value="cytochrome_b_C"/>
    <property type="match status" value="1"/>
</dbReference>
<dbReference type="InterPro" id="IPR036150">
    <property type="entry name" value="Cyt_b/b6_C_sf"/>
</dbReference>
<reference evidence="15 16" key="1">
    <citation type="submission" date="2016-11" db="EMBL/GenBank/DDBJ databases">
        <title>Complete genome sequence of thermophilic cyanobacteria strain Synechococcus sp. PCC6715.</title>
        <authorList>
            <person name="Tang J."/>
            <person name="Daroch M."/>
            <person name="Liang Y."/>
            <person name="Jiang D."/>
            <person name="Shah M."/>
        </authorList>
    </citation>
    <scope>NUCLEOTIDE SEQUENCE [LARGE SCALE GENOMIC DNA]</scope>
    <source>
        <strain evidence="15 16">PCC 6715</strain>
    </source>
</reference>
<dbReference type="PANTHER" id="PTHR19271:SF16">
    <property type="entry name" value="CYTOCHROME B"/>
    <property type="match status" value="1"/>
</dbReference>
<name>A0A2D2PZV4_PARLV</name>
<evidence type="ECO:0000256" key="2">
    <source>
        <dbReference type="ARBA" id="ARBA00004141"/>
    </source>
</evidence>
<comment type="subcellular location">
    <subcellularLocation>
        <location evidence="12">Cellular thylakoid membrane</location>
        <topology evidence="12">Multi-pass membrane protein</topology>
    </subcellularLocation>
    <subcellularLocation>
        <location evidence="2">Membrane</location>
        <topology evidence="2">Multi-pass membrane protein</topology>
    </subcellularLocation>
    <subcellularLocation>
        <location evidence="11">Thylakoid</location>
    </subcellularLocation>
</comment>
<dbReference type="GO" id="GO:0009767">
    <property type="term" value="P:photosynthetic electron transport chain"/>
    <property type="evidence" value="ECO:0007669"/>
    <property type="project" value="InterPro"/>
</dbReference>
<feature type="domain" description="Cytochrome b/b6 C-terminal region profile" evidence="14">
    <location>
        <begin position="66"/>
        <end position="161"/>
    </location>
</feature>
<keyword evidence="3 12" id="KW-0813">Transport</keyword>
<accession>A0A2D2PZV4</accession>
<evidence type="ECO:0000313" key="15">
    <source>
        <dbReference type="EMBL" id="ATS17786.1"/>
    </source>
</evidence>
<comment type="subunit">
    <text evidence="10 12 13">The 4 large subunits of the cytochrome b6-f complex are cytochrome b6, subunit IV (17 kDa polypeptide, PetD), cytochrome f and the Rieske protein, while the 4 small subunits are PetG, PetL, PetM and PetN. The complex functions as a dimer.</text>
</comment>
<dbReference type="PANTHER" id="PTHR19271">
    <property type="entry name" value="CYTOCHROME B"/>
    <property type="match status" value="1"/>
</dbReference>
<keyword evidence="5 12" id="KW-0812">Transmembrane</keyword>
<feature type="transmembrane region" description="Helical" evidence="12">
    <location>
        <begin position="96"/>
        <end position="116"/>
    </location>
</feature>
<dbReference type="FunFam" id="1.10.287.980:FF:000001">
    <property type="entry name" value="Cytochrome b6-f complex subunit 4"/>
    <property type="match status" value="1"/>
</dbReference>
<sequence>MAKVLKKPDLANPALRAKLKKGMGHNYYGEPAWPNDLLYIFPVVIMGTIALIIGLAVMDPAMIGEPADPFATPLEILPEWYLYPTFQIFRVVPNKLLGVLMNATIPLGLMLIPFIESINKFQNPFRRPVAMTVFLFGTVVTLWLGIGAAFPLDKSLTLGLF</sequence>
<evidence type="ECO:0000256" key="12">
    <source>
        <dbReference type="HAMAP-Rule" id="MF_01344"/>
    </source>
</evidence>
<keyword evidence="4 12" id="KW-0602">Photosynthesis</keyword>
<evidence type="ECO:0000256" key="3">
    <source>
        <dbReference type="ARBA" id="ARBA00022448"/>
    </source>
</evidence>
<keyword evidence="8 12" id="KW-0793">Thylakoid</keyword>
<keyword evidence="9 12" id="KW-0472">Membrane</keyword>
<evidence type="ECO:0000256" key="7">
    <source>
        <dbReference type="ARBA" id="ARBA00022989"/>
    </source>
</evidence>
<evidence type="ECO:0000256" key="6">
    <source>
        <dbReference type="ARBA" id="ARBA00022982"/>
    </source>
</evidence>
<dbReference type="KEGG" id="slw:BRW62_02405"/>
<keyword evidence="16" id="KW-1185">Reference proteome</keyword>
<dbReference type="Pfam" id="PF00032">
    <property type="entry name" value="Cytochrom_B_C"/>
    <property type="match status" value="1"/>
</dbReference>
<dbReference type="Gene3D" id="1.10.287.980">
    <property type="entry name" value="plastocyanin oxidoreductase"/>
    <property type="match status" value="1"/>
</dbReference>